<accession>A0A0A9C3P1</accession>
<reference evidence="1" key="1">
    <citation type="submission" date="2014-09" db="EMBL/GenBank/DDBJ databases">
        <authorList>
            <person name="Magalhaes I.L.F."/>
            <person name="Oliveira U."/>
            <person name="Santos F.R."/>
            <person name="Vidigal T.H.D.A."/>
            <person name="Brescovit A.D."/>
            <person name="Santos A.J."/>
        </authorList>
    </citation>
    <scope>NUCLEOTIDE SEQUENCE</scope>
    <source>
        <tissue evidence="1">Shoot tissue taken approximately 20 cm above the soil surface</tissue>
    </source>
</reference>
<evidence type="ECO:0000313" key="1">
    <source>
        <dbReference type="EMBL" id="JAD70186.1"/>
    </source>
</evidence>
<protein>
    <submittedName>
        <fullName evidence="1">Uncharacterized protein</fullName>
    </submittedName>
</protein>
<dbReference type="AlphaFoldDB" id="A0A0A9C3P1"/>
<organism evidence="1">
    <name type="scientific">Arundo donax</name>
    <name type="common">Giant reed</name>
    <name type="synonym">Donax arundinaceus</name>
    <dbReference type="NCBI Taxonomy" id="35708"/>
    <lineage>
        <taxon>Eukaryota</taxon>
        <taxon>Viridiplantae</taxon>
        <taxon>Streptophyta</taxon>
        <taxon>Embryophyta</taxon>
        <taxon>Tracheophyta</taxon>
        <taxon>Spermatophyta</taxon>
        <taxon>Magnoliopsida</taxon>
        <taxon>Liliopsida</taxon>
        <taxon>Poales</taxon>
        <taxon>Poaceae</taxon>
        <taxon>PACMAD clade</taxon>
        <taxon>Arundinoideae</taxon>
        <taxon>Arundineae</taxon>
        <taxon>Arundo</taxon>
    </lineage>
</organism>
<dbReference type="EMBL" id="GBRH01227709">
    <property type="protein sequence ID" value="JAD70186.1"/>
    <property type="molecule type" value="Transcribed_RNA"/>
</dbReference>
<name>A0A0A9C3P1_ARUDO</name>
<reference evidence="1" key="2">
    <citation type="journal article" date="2015" name="Data Brief">
        <title>Shoot transcriptome of the giant reed, Arundo donax.</title>
        <authorList>
            <person name="Barrero R.A."/>
            <person name="Guerrero F.D."/>
            <person name="Moolhuijzen P."/>
            <person name="Goolsby J.A."/>
            <person name="Tidwell J."/>
            <person name="Bellgard S.E."/>
            <person name="Bellgard M.I."/>
        </authorList>
    </citation>
    <scope>NUCLEOTIDE SEQUENCE</scope>
    <source>
        <tissue evidence="1">Shoot tissue taken approximately 20 cm above the soil surface</tissue>
    </source>
</reference>
<sequence>MDPSAIAGICFGALRAGQWGS</sequence>
<proteinExistence type="predicted"/>